<reference evidence="4" key="1">
    <citation type="submission" date="2020-07" db="EMBL/GenBank/DDBJ databases">
        <title>Complete genome sequencing of Coprobacter sp. strain 2CBH44.</title>
        <authorList>
            <person name="Sakamoto M."/>
            <person name="Murakami T."/>
            <person name="Mori H."/>
        </authorList>
    </citation>
    <scope>NUCLEOTIDE SEQUENCE [LARGE SCALE GENOMIC DNA]</scope>
    <source>
        <strain evidence="4">2CBH44</strain>
    </source>
</reference>
<organism evidence="3 4">
    <name type="scientific">Coprobacter secundus subsp. similis</name>
    <dbReference type="NCBI Taxonomy" id="2751153"/>
    <lineage>
        <taxon>Bacteria</taxon>
        <taxon>Pseudomonadati</taxon>
        <taxon>Bacteroidota</taxon>
        <taxon>Bacteroidia</taxon>
        <taxon>Bacteroidales</taxon>
        <taxon>Barnesiellaceae</taxon>
        <taxon>Coprobacter</taxon>
    </lineage>
</organism>
<dbReference type="InterPro" id="IPR037066">
    <property type="entry name" value="Plug_dom_sf"/>
</dbReference>
<dbReference type="Pfam" id="PF07715">
    <property type="entry name" value="Plug"/>
    <property type="match status" value="1"/>
</dbReference>
<protein>
    <submittedName>
        <fullName evidence="3">TonB-dependent receptor</fullName>
    </submittedName>
</protein>
<keyword evidence="1" id="KW-0472">Membrane</keyword>
<keyword evidence="1" id="KW-0998">Cell outer membrane</keyword>
<comment type="subcellular location">
    <subcellularLocation>
        <location evidence="1">Cell outer membrane</location>
        <topology evidence="1">Multi-pass membrane protein</topology>
    </subcellularLocation>
</comment>
<dbReference type="Gene3D" id="2.170.130.10">
    <property type="entry name" value="TonB-dependent receptor, plug domain"/>
    <property type="match status" value="1"/>
</dbReference>
<name>A0A7G1HSS1_9BACT</name>
<keyword evidence="4" id="KW-1185">Reference proteome</keyword>
<dbReference type="KEGG" id="copr:Cop2CBH44_08930"/>
<dbReference type="SUPFAM" id="SSF56935">
    <property type="entry name" value="Porins"/>
    <property type="match status" value="1"/>
</dbReference>
<dbReference type="SUPFAM" id="SSF49464">
    <property type="entry name" value="Carboxypeptidase regulatory domain-like"/>
    <property type="match status" value="1"/>
</dbReference>
<dbReference type="GO" id="GO:0009279">
    <property type="term" value="C:cell outer membrane"/>
    <property type="evidence" value="ECO:0007669"/>
    <property type="project" value="UniProtKB-SubCell"/>
</dbReference>
<dbReference type="InterPro" id="IPR012910">
    <property type="entry name" value="Plug_dom"/>
</dbReference>
<feature type="domain" description="TonB-dependent receptor plug" evidence="2">
    <location>
        <begin position="118"/>
        <end position="217"/>
    </location>
</feature>
<proteinExistence type="inferred from homology"/>
<dbReference type="Gene3D" id="2.60.40.1120">
    <property type="entry name" value="Carboxypeptidase-like, regulatory domain"/>
    <property type="match status" value="1"/>
</dbReference>
<dbReference type="EMBL" id="AP023322">
    <property type="protein sequence ID" value="BCI62540.1"/>
    <property type="molecule type" value="Genomic_DNA"/>
</dbReference>
<gene>
    <name evidence="3" type="ORF">Cop2CBH44_08930</name>
</gene>
<evidence type="ECO:0000313" key="3">
    <source>
        <dbReference type="EMBL" id="BCI62540.1"/>
    </source>
</evidence>
<evidence type="ECO:0000259" key="2">
    <source>
        <dbReference type="Pfam" id="PF07715"/>
    </source>
</evidence>
<sequence>MNSKLYILILFLLCGSVLHAQKKVKLSGRVIDANNEGIELASIRIEGTTQGTMTDLKGNYEIYVAPADTVVVIYSCLGYRTERKTLLSPKQDMMMNVRLYTIDRTIKEVVVTEHRKQTSTLQRIDSKDLKLMPDATGGSIEAMLTTMAGVNSSNELSSQYSVRGGNFDENIVYVNGIEVYRPLTVRSGQQEGLSFINPDLVGSIGFSSGGYSAEYGDKMSSVLDITYKQPEAFEGAVAASFLGASASVGQSTSKFSQLHGFRFKTNSTLLSSLDTKGEYKPSFFDYQTLIAYKFSPQWKLSFLGNVSNNTYKFTPQERTTKFGTSSNAAQFKVYFDGQEKDKFQSFFGALSLDYFKNKNTAFSLLASAFVTNEIVRYDISGQYWLDELDMSGEVTETEAAGTLGVGTYHEHARNRLNAGVMSIALKGVTRIRQNDIKWGLNYQMEKITDRVREWEMRDSAGYSLPNLEHSLELISNLNSKQDMQTNRISAYVQDTYRLRKDVGLFTFTGGIRASFWDFNKECIVSPRASVGFIPAREERLTLRFATGIYYQAPFYKEFRDTVRDERNNLIVALNRNIKSQRSIHFVLGQDFSFRAVDRPFKFTAELYYKKLDNLIPYEVDNVKIWYSGRNESKGYAAGLDMKLFGQFVPGTDSWLSFSLMKTQEKINGKWVPRPTEQRYSIALFFQDYVPRFPKYKFNLRAIWSDGLPIGAPKLGRQAGYFRTTPYRRVDIGASRLLVGGEDRIMRRGFFRHFKSIWIGLDIFNLLNISNVNSYYWVTDVYSNQYAVPNYLTMRQFNLRLSAEF</sequence>
<dbReference type="InterPro" id="IPR008969">
    <property type="entry name" value="CarboxyPept-like_regulatory"/>
</dbReference>
<dbReference type="RefSeq" id="WP_021929457.1">
    <property type="nucleotide sequence ID" value="NZ_AP023322.1"/>
</dbReference>
<keyword evidence="1" id="KW-1134">Transmembrane beta strand</keyword>
<comment type="similarity">
    <text evidence="1">Belongs to the TonB-dependent receptor family.</text>
</comment>
<keyword evidence="3" id="KW-0675">Receptor</keyword>
<dbReference type="Proteomes" id="UP000594042">
    <property type="component" value="Chromosome"/>
</dbReference>
<dbReference type="InterPro" id="IPR039426">
    <property type="entry name" value="TonB-dep_rcpt-like"/>
</dbReference>
<evidence type="ECO:0000313" key="4">
    <source>
        <dbReference type="Proteomes" id="UP000594042"/>
    </source>
</evidence>
<dbReference type="AlphaFoldDB" id="A0A7G1HSS1"/>
<dbReference type="Pfam" id="PF13715">
    <property type="entry name" value="CarbopepD_reg_2"/>
    <property type="match status" value="1"/>
</dbReference>
<evidence type="ECO:0000256" key="1">
    <source>
        <dbReference type="PROSITE-ProRule" id="PRU01360"/>
    </source>
</evidence>
<accession>A0A7G1HSS1</accession>
<keyword evidence="1" id="KW-0812">Transmembrane</keyword>
<keyword evidence="1" id="KW-0813">Transport</keyword>
<dbReference type="PROSITE" id="PS52016">
    <property type="entry name" value="TONB_DEPENDENT_REC_3"/>
    <property type="match status" value="1"/>
</dbReference>